<accession>A0AAT9H3Q7</accession>
<proteinExistence type="predicted"/>
<sequence length="164" mass="19609">MTNHWKQQGIPHKGWSLNDVIDVRQDGESEDDTDYETCMMCGNEKIRYVHLVEHPEVEDEFRVGCVCAENMTNDYYNPGKREKELRNRANRLKNWHNRKWKLSQKGNFYLKIENHILVIFKDKFTRKFKVMIDRTTGSKVFENLEKAKIAAFKGIEYFKKSGKW</sequence>
<dbReference type="EMBL" id="AP031573">
    <property type="protein sequence ID" value="BFM44095.1"/>
    <property type="molecule type" value="Genomic_DNA"/>
</dbReference>
<organism evidence="1">
    <name type="scientific">Flavobacterium sp. CFS9</name>
    <dbReference type="NCBI Taxonomy" id="3143118"/>
    <lineage>
        <taxon>Bacteria</taxon>
        <taxon>Pseudomonadati</taxon>
        <taxon>Bacteroidota</taxon>
        <taxon>Flavobacteriia</taxon>
        <taxon>Flavobacteriales</taxon>
        <taxon>Flavobacteriaceae</taxon>
        <taxon>Flavobacterium</taxon>
    </lineage>
</organism>
<evidence type="ECO:0000313" key="1">
    <source>
        <dbReference type="EMBL" id="BFM44095.1"/>
    </source>
</evidence>
<name>A0AAT9H3Q7_9FLAO</name>
<evidence type="ECO:0008006" key="2">
    <source>
        <dbReference type="Google" id="ProtNLM"/>
    </source>
</evidence>
<reference evidence="1" key="1">
    <citation type="submission" date="2024-05" db="EMBL/GenBank/DDBJ databases">
        <title>Whole-Genome Sequence of CFS9, a Potential Fish Probiotic Isolated from the Body Surface of Silurus asotus.</title>
        <authorList>
            <person name="Kojima M."/>
            <person name="Tobioka K."/>
            <person name="Yokota K."/>
            <person name="Nakatani H."/>
            <person name="Hori K."/>
            <person name="Tamaru Y."/>
            <person name="Okazaki F."/>
        </authorList>
    </citation>
    <scope>NUCLEOTIDE SEQUENCE</scope>
    <source>
        <strain evidence="1">CFS9</strain>
    </source>
</reference>
<gene>
    <name evidence="1" type="ORF">CFS9_27360</name>
</gene>
<dbReference type="AlphaFoldDB" id="A0AAT9H3Q7"/>
<dbReference type="RefSeq" id="WP_369615239.1">
    <property type="nucleotide sequence ID" value="NZ_AP031573.1"/>
</dbReference>
<protein>
    <recommendedName>
        <fullName evidence="2">HNH endonuclease</fullName>
    </recommendedName>
</protein>